<feature type="coiled-coil region" evidence="11">
    <location>
        <begin position="340"/>
        <end position="367"/>
    </location>
</feature>
<evidence type="ECO:0000256" key="3">
    <source>
        <dbReference type="ARBA" id="ARBA00022692"/>
    </source>
</evidence>
<name>A0A0B2VYN6_TOXCA</name>
<organism evidence="14 15">
    <name type="scientific">Toxocara canis</name>
    <name type="common">Canine roundworm</name>
    <dbReference type="NCBI Taxonomy" id="6265"/>
    <lineage>
        <taxon>Eukaryota</taxon>
        <taxon>Metazoa</taxon>
        <taxon>Ecdysozoa</taxon>
        <taxon>Nematoda</taxon>
        <taxon>Chromadorea</taxon>
        <taxon>Rhabditida</taxon>
        <taxon>Spirurina</taxon>
        <taxon>Ascaridomorpha</taxon>
        <taxon>Ascaridoidea</taxon>
        <taxon>Toxocaridae</taxon>
        <taxon>Toxocara</taxon>
    </lineage>
</organism>
<evidence type="ECO:0000313" key="14">
    <source>
        <dbReference type="EMBL" id="KHN86442.1"/>
    </source>
</evidence>
<dbReference type="GO" id="GO:0000981">
    <property type="term" value="F:DNA-binding transcription factor activity, RNA polymerase II-specific"/>
    <property type="evidence" value="ECO:0007669"/>
    <property type="project" value="TreeGrafter"/>
</dbReference>
<sequence>MDYVNDVPMSDPFLCLDTDLDDVSEVIRNNWVRASEMSASDLGVWSEMNGAEPRHTADPLLTFRQPSHSPQQHRDPDTCKEIGSIVSLLQEGDQMFDGAHDYRHFINEPFYNELSLLPSASIDHDAINASNYSRSAVVPSTPFSRTHYQGVQPDKTVAQCKDVNLCDGDVRSAYATKEERWQSGGEFMTKTAHNTKQELLDLIATLTPAEVEHLRASRHTSSYVHRERHPMAVGVATKMPLTIDGVDLASPIRRGSEAGSVMLSPRTTSSAASADLTVDTNDSDADADFGFSIRRGPKTERRTAHNLIEKKYRCSINDRIQCLKTMLSGEDAKLSKSATLRKAIEHISALRRENEQLHHEVERLRHMLKVNGIEDAAASVSMMPPTSVTCHMLKVNGIEDAAASVSMMPPTSVTSNSISSSQSSPDPSECSPASVHPKRSRTMVDKSRVTMLAFMFGLVIWNPVSFFIDSSYPRTESGPDAILHSSIPGRSLQQAADAVPFDTTEARMEWLVTLYGQDWALNGGVVVGEHKGAEEQSVGFLGQSRPACSTNILEATLLDEGIQAESLWWHSSIVRPCFVWSVNVFIVFCFLTRVLVYGEPVADAKSSSWTLFLNTKSAADTYIKRGNYNEASRLLRECLRVLERPLPTAGFDELISVLWQVIRHLLNSVWIGRWFARRKRSPAKPVTVVCRSHAHTALIYHQLHQLHLIGVENMGDGLTGLNLALSAVNLAESAGCSPDGLSHAHRADIYLNAALRVRITLPSFIGVPLYLYFMRRAQRHARRAEEGALEGVAWVFHPLAKKFLFSSHLAEHLRDRDNSHFPFVTKSLPMPPLERLTSAFKMELLNNLLTELSNPVTSNSRRFVDVSHLLLTICTAVQRKTRESSSLGEVALNSEGDELCTWWAHVFACALYWKHGDNACAHKHYALVRKCPRQLLNSNISLAVGHAFCSRKLCTDDRSNRHFTEVVWAHATRSFSFLQRIDTHEAYARISPAANSVHEMVRNVSLEWLLMSVLDVWHSHMNNSKPYWEQSPIAPLKQLYQQAFIQFRLAAHNNENANCKVAMFELASRMLNRANPVSTWRAFLRLTRHERVDTYMRPGVRTLCCPTSSTYIRSSHILNIDILRKLHSDFNTFTMTP</sequence>
<evidence type="ECO:0000256" key="11">
    <source>
        <dbReference type="SAM" id="Coils"/>
    </source>
</evidence>
<dbReference type="GO" id="GO:0000978">
    <property type="term" value="F:RNA polymerase II cis-regulatory region sequence-specific DNA binding"/>
    <property type="evidence" value="ECO:0007669"/>
    <property type="project" value="TreeGrafter"/>
</dbReference>
<dbReference type="Proteomes" id="UP000031036">
    <property type="component" value="Unassembled WGS sequence"/>
</dbReference>
<feature type="domain" description="BHLH" evidence="13">
    <location>
        <begin position="300"/>
        <end position="350"/>
    </location>
</feature>
<dbReference type="Gene3D" id="4.10.280.10">
    <property type="entry name" value="Helix-loop-helix DNA-binding domain"/>
    <property type="match status" value="1"/>
</dbReference>
<keyword evidence="15" id="KW-1185">Reference proteome</keyword>
<dbReference type="InterPro" id="IPR011598">
    <property type="entry name" value="bHLH_dom"/>
</dbReference>
<reference evidence="14 15" key="1">
    <citation type="submission" date="2014-11" db="EMBL/GenBank/DDBJ databases">
        <title>Genetic blueprint of the zoonotic pathogen Toxocara canis.</title>
        <authorList>
            <person name="Zhu X.-Q."/>
            <person name="Korhonen P.K."/>
            <person name="Cai H."/>
            <person name="Young N.D."/>
            <person name="Nejsum P."/>
            <person name="von Samson-Himmelstjerna G."/>
            <person name="Boag P.R."/>
            <person name="Tan P."/>
            <person name="Li Q."/>
            <person name="Min J."/>
            <person name="Yang Y."/>
            <person name="Wang X."/>
            <person name="Fang X."/>
            <person name="Hall R.S."/>
            <person name="Hofmann A."/>
            <person name="Sternberg P.W."/>
            <person name="Jex A.R."/>
            <person name="Gasser R.B."/>
        </authorList>
    </citation>
    <scope>NUCLEOTIDE SEQUENCE [LARGE SCALE GENOMIC DNA]</scope>
    <source>
        <strain evidence="14">PN_DK_2014</strain>
    </source>
</reference>
<evidence type="ECO:0000256" key="8">
    <source>
        <dbReference type="ARBA" id="ARBA00023136"/>
    </source>
</evidence>
<keyword evidence="5" id="KW-1133">Transmembrane helix</keyword>
<gene>
    <name evidence="14" type="primary">SREBF1</name>
    <name evidence="14" type="ORF">Tcan_18417</name>
</gene>
<dbReference type="PANTHER" id="PTHR46062:SF1">
    <property type="entry name" value="LP12374P"/>
    <property type="match status" value="1"/>
</dbReference>
<comment type="caution">
    <text evidence="14">The sequence shown here is derived from an EMBL/GenBank/DDBJ whole genome shotgun (WGS) entry which is preliminary data.</text>
</comment>
<comment type="subcellular location">
    <subcellularLocation>
        <location evidence="2">Endoplasmic reticulum membrane</location>
        <topology evidence="2">Multi-pass membrane protein</topology>
    </subcellularLocation>
    <subcellularLocation>
        <location evidence="1">Nucleus</location>
    </subcellularLocation>
</comment>
<dbReference type="Pfam" id="PF00010">
    <property type="entry name" value="HLH"/>
    <property type="match status" value="1"/>
</dbReference>
<keyword evidence="10" id="KW-0539">Nucleus</keyword>
<keyword evidence="9" id="KW-0804">Transcription</keyword>
<dbReference type="SMART" id="SM00353">
    <property type="entry name" value="HLH"/>
    <property type="match status" value="1"/>
</dbReference>
<keyword evidence="4" id="KW-0256">Endoplasmic reticulum</keyword>
<feature type="region of interest" description="Disordered" evidence="12">
    <location>
        <begin position="408"/>
        <end position="442"/>
    </location>
</feature>
<protein>
    <submittedName>
        <fullName evidence="14">Sterol regulatory element-binding protein 1</fullName>
    </submittedName>
</protein>
<evidence type="ECO:0000259" key="13">
    <source>
        <dbReference type="PROSITE" id="PS50888"/>
    </source>
</evidence>
<dbReference type="OrthoDB" id="2133190at2759"/>
<accession>A0A0B2VYN6</accession>
<evidence type="ECO:0000256" key="6">
    <source>
        <dbReference type="ARBA" id="ARBA00023015"/>
    </source>
</evidence>
<keyword evidence="7" id="KW-0238">DNA-binding</keyword>
<keyword evidence="3" id="KW-0812">Transmembrane</keyword>
<evidence type="ECO:0000256" key="1">
    <source>
        <dbReference type="ARBA" id="ARBA00004123"/>
    </source>
</evidence>
<proteinExistence type="predicted"/>
<evidence type="ECO:0000256" key="2">
    <source>
        <dbReference type="ARBA" id="ARBA00004477"/>
    </source>
</evidence>
<dbReference type="PROSITE" id="PS50888">
    <property type="entry name" value="BHLH"/>
    <property type="match status" value="1"/>
</dbReference>
<dbReference type="InterPro" id="IPR036638">
    <property type="entry name" value="HLH_DNA-bd_sf"/>
</dbReference>
<dbReference type="AlphaFoldDB" id="A0A0B2VYN6"/>
<dbReference type="OMA" id="QQAVMIT"/>
<keyword evidence="8" id="KW-0472">Membrane</keyword>
<evidence type="ECO:0000313" key="15">
    <source>
        <dbReference type="Proteomes" id="UP000031036"/>
    </source>
</evidence>
<keyword evidence="11" id="KW-0175">Coiled coil</keyword>
<evidence type="ECO:0000256" key="5">
    <source>
        <dbReference type="ARBA" id="ARBA00022989"/>
    </source>
</evidence>
<dbReference type="SUPFAM" id="SSF47459">
    <property type="entry name" value="HLH, helix-loop-helix DNA-binding domain"/>
    <property type="match status" value="1"/>
</dbReference>
<dbReference type="GO" id="GO:0046983">
    <property type="term" value="F:protein dimerization activity"/>
    <property type="evidence" value="ECO:0007669"/>
    <property type="project" value="InterPro"/>
</dbReference>
<feature type="compositionally biased region" description="Low complexity" evidence="12">
    <location>
        <begin position="409"/>
        <end position="432"/>
    </location>
</feature>
<dbReference type="STRING" id="6265.A0A0B2VYN6"/>
<dbReference type="GO" id="GO:0005789">
    <property type="term" value="C:endoplasmic reticulum membrane"/>
    <property type="evidence" value="ECO:0007669"/>
    <property type="project" value="UniProtKB-SubCell"/>
</dbReference>
<dbReference type="EMBL" id="JPKZ01000620">
    <property type="protein sequence ID" value="KHN86442.1"/>
    <property type="molecule type" value="Genomic_DNA"/>
</dbReference>
<dbReference type="GO" id="GO:0005634">
    <property type="term" value="C:nucleus"/>
    <property type="evidence" value="ECO:0007669"/>
    <property type="project" value="UniProtKB-SubCell"/>
</dbReference>
<evidence type="ECO:0000256" key="10">
    <source>
        <dbReference type="ARBA" id="ARBA00023242"/>
    </source>
</evidence>
<evidence type="ECO:0000256" key="12">
    <source>
        <dbReference type="SAM" id="MobiDB-lite"/>
    </source>
</evidence>
<dbReference type="PANTHER" id="PTHR46062">
    <property type="entry name" value="STEROL REGULATORY ELEMENT-BINDING PROTEIN"/>
    <property type="match status" value="1"/>
</dbReference>
<evidence type="ECO:0000256" key="9">
    <source>
        <dbReference type="ARBA" id="ARBA00023163"/>
    </source>
</evidence>
<dbReference type="CDD" id="cd11394">
    <property type="entry name" value="bHLHzip_SREBP"/>
    <property type="match status" value="1"/>
</dbReference>
<evidence type="ECO:0000256" key="7">
    <source>
        <dbReference type="ARBA" id="ARBA00023125"/>
    </source>
</evidence>
<evidence type="ECO:0000256" key="4">
    <source>
        <dbReference type="ARBA" id="ARBA00022824"/>
    </source>
</evidence>
<keyword evidence="6" id="KW-0805">Transcription regulation</keyword>